<dbReference type="EMBL" id="SJPJ01000001">
    <property type="protein sequence ID" value="TWT84613.1"/>
    <property type="molecule type" value="Genomic_DNA"/>
</dbReference>
<reference evidence="1 2" key="1">
    <citation type="submission" date="2019-02" db="EMBL/GenBank/DDBJ databases">
        <title>Deep-cultivation of Planctomycetes and their phenomic and genomic characterization uncovers novel biology.</title>
        <authorList>
            <person name="Wiegand S."/>
            <person name="Jogler M."/>
            <person name="Boedeker C."/>
            <person name="Pinto D."/>
            <person name="Vollmers J."/>
            <person name="Rivas-Marin E."/>
            <person name="Kohn T."/>
            <person name="Peeters S.H."/>
            <person name="Heuer A."/>
            <person name="Rast P."/>
            <person name="Oberbeckmann S."/>
            <person name="Bunk B."/>
            <person name="Jeske O."/>
            <person name="Meyerdierks A."/>
            <person name="Storesund J.E."/>
            <person name="Kallscheuer N."/>
            <person name="Luecker S."/>
            <person name="Lage O.M."/>
            <person name="Pohl T."/>
            <person name="Merkel B.J."/>
            <person name="Hornburger P."/>
            <person name="Mueller R.-W."/>
            <person name="Bruemmer F."/>
            <person name="Labrenz M."/>
            <person name="Spormann A.M."/>
            <person name="Op Den Camp H."/>
            <person name="Overmann J."/>
            <person name="Amann R."/>
            <person name="Jetten M.S.M."/>
            <person name="Mascher T."/>
            <person name="Medema M.H."/>
            <person name="Devos D.P."/>
            <person name="Kaster A.-K."/>
            <person name="Ovreas L."/>
            <person name="Rohde M."/>
            <person name="Galperin M.Y."/>
            <person name="Jogler C."/>
        </authorList>
    </citation>
    <scope>NUCLEOTIDE SEQUENCE [LARGE SCALE GENOMIC DNA]</scope>
    <source>
        <strain evidence="1 2">CA13</strain>
    </source>
</reference>
<evidence type="ECO:0000313" key="2">
    <source>
        <dbReference type="Proteomes" id="UP000315010"/>
    </source>
</evidence>
<accession>A0A5C5ZDK0</accession>
<gene>
    <name evidence="1" type="ORF">CA13_60930</name>
</gene>
<comment type="caution">
    <text evidence="1">The sequence shown here is derived from an EMBL/GenBank/DDBJ whole genome shotgun (WGS) entry which is preliminary data.</text>
</comment>
<organism evidence="1 2">
    <name type="scientific">Novipirellula herctigrandis</name>
    <dbReference type="NCBI Taxonomy" id="2527986"/>
    <lineage>
        <taxon>Bacteria</taxon>
        <taxon>Pseudomonadati</taxon>
        <taxon>Planctomycetota</taxon>
        <taxon>Planctomycetia</taxon>
        <taxon>Pirellulales</taxon>
        <taxon>Pirellulaceae</taxon>
        <taxon>Novipirellula</taxon>
    </lineage>
</organism>
<proteinExistence type="predicted"/>
<name>A0A5C5ZDK0_9BACT</name>
<evidence type="ECO:0000313" key="1">
    <source>
        <dbReference type="EMBL" id="TWT84613.1"/>
    </source>
</evidence>
<protein>
    <submittedName>
        <fullName evidence="1">Uncharacterized protein</fullName>
    </submittedName>
</protein>
<dbReference type="AlphaFoldDB" id="A0A5C5ZDK0"/>
<sequence>MRNVVYYDSTINMTNTAMRFLEEQRKTSQVATIVNTSSVSNRFPDSSLGSEPPSRVGQRAVGLIARTYVSEKVRIT</sequence>
<dbReference type="Proteomes" id="UP000315010">
    <property type="component" value="Unassembled WGS sequence"/>
</dbReference>
<keyword evidence="2" id="KW-1185">Reference proteome</keyword>